<keyword evidence="2" id="KW-1185">Reference proteome</keyword>
<evidence type="ECO:0000313" key="1">
    <source>
        <dbReference type="EMBL" id="GBP29767.1"/>
    </source>
</evidence>
<evidence type="ECO:0000313" key="2">
    <source>
        <dbReference type="Proteomes" id="UP000299102"/>
    </source>
</evidence>
<comment type="caution">
    <text evidence="1">The sequence shown here is derived from an EMBL/GenBank/DDBJ whole genome shotgun (WGS) entry which is preliminary data.</text>
</comment>
<name>A0A4C1UUR9_EUMVA</name>
<dbReference type="AlphaFoldDB" id="A0A4C1UUR9"/>
<organism evidence="1 2">
    <name type="scientific">Eumeta variegata</name>
    <name type="common">Bagworm moth</name>
    <name type="synonym">Eumeta japonica</name>
    <dbReference type="NCBI Taxonomy" id="151549"/>
    <lineage>
        <taxon>Eukaryota</taxon>
        <taxon>Metazoa</taxon>
        <taxon>Ecdysozoa</taxon>
        <taxon>Arthropoda</taxon>
        <taxon>Hexapoda</taxon>
        <taxon>Insecta</taxon>
        <taxon>Pterygota</taxon>
        <taxon>Neoptera</taxon>
        <taxon>Endopterygota</taxon>
        <taxon>Lepidoptera</taxon>
        <taxon>Glossata</taxon>
        <taxon>Ditrysia</taxon>
        <taxon>Tineoidea</taxon>
        <taxon>Psychidae</taxon>
        <taxon>Oiketicinae</taxon>
        <taxon>Eumeta</taxon>
    </lineage>
</organism>
<reference evidence="1 2" key="1">
    <citation type="journal article" date="2019" name="Commun. Biol.">
        <title>The bagworm genome reveals a unique fibroin gene that provides high tensile strength.</title>
        <authorList>
            <person name="Kono N."/>
            <person name="Nakamura H."/>
            <person name="Ohtoshi R."/>
            <person name="Tomita M."/>
            <person name="Numata K."/>
            <person name="Arakawa K."/>
        </authorList>
    </citation>
    <scope>NUCLEOTIDE SEQUENCE [LARGE SCALE GENOMIC DNA]</scope>
</reference>
<dbReference type="Proteomes" id="UP000299102">
    <property type="component" value="Unassembled WGS sequence"/>
</dbReference>
<sequence>MGSSLQNRCAGGARLYAPFVHIKAERAWFCAGAEPKFAYFRSLEVGMSESSCGSSFHRLTLSPSEPLSLPRDRQHTETPTRLRVSMGGDHLLSDRSQATRSTIKGHGTILILY</sequence>
<proteinExistence type="predicted"/>
<gene>
    <name evidence="1" type="ORF">EVAR_94607_1</name>
</gene>
<accession>A0A4C1UUR9</accession>
<protein>
    <submittedName>
        <fullName evidence="1">Uncharacterized protein</fullName>
    </submittedName>
</protein>
<dbReference type="EMBL" id="BGZK01000224">
    <property type="protein sequence ID" value="GBP29767.1"/>
    <property type="molecule type" value="Genomic_DNA"/>
</dbReference>